<dbReference type="InterPro" id="IPR011764">
    <property type="entry name" value="Biotin_carboxylation_dom"/>
</dbReference>
<dbReference type="Pfam" id="PF00364">
    <property type="entry name" value="Biotin_lipoyl"/>
    <property type="match status" value="1"/>
</dbReference>
<dbReference type="SMART" id="SM00878">
    <property type="entry name" value="Biotin_carb_C"/>
    <property type="match status" value="1"/>
</dbReference>
<feature type="domain" description="Lipoyl-binding" evidence="7">
    <location>
        <begin position="578"/>
        <end position="653"/>
    </location>
</feature>
<dbReference type="GO" id="GO:0046872">
    <property type="term" value="F:metal ion binding"/>
    <property type="evidence" value="ECO:0007669"/>
    <property type="project" value="InterPro"/>
</dbReference>
<evidence type="ECO:0000313" key="11">
    <source>
        <dbReference type="Proteomes" id="UP000184050"/>
    </source>
</evidence>
<dbReference type="Pfam" id="PF00289">
    <property type="entry name" value="Biotin_carb_N"/>
    <property type="match status" value="1"/>
</dbReference>
<evidence type="ECO:0000313" key="10">
    <source>
        <dbReference type="EMBL" id="SHJ42181.1"/>
    </source>
</evidence>
<accession>A0A1M6J6A5</accession>
<evidence type="ECO:0000256" key="1">
    <source>
        <dbReference type="ARBA" id="ARBA00001953"/>
    </source>
</evidence>
<dbReference type="InterPro" id="IPR011053">
    <property type="entry name" value="Single_hybrid_motif"/>
</dbReference>
<dbReference type="PANTHER" id="PTHR18866">
    <property type="entry name" value="CARBOXYLASE:PYRUVATE/ACETYL-COA/PROPIONYL-COA CARBOXYLASE"/>
    <property type="match status" value="1"/>
</dbReference>
<gene>
    <name evidence="10" type="ORF">SAMN05444280_1199</name>
</gene>
<dbReference type="SUPFAM" id="SSF51230">
    <property type="entry name" value="Single hybrid motif"/>
    <property type="match status" value="1"/>
</dbReference>
<organism evidence="10 11">
    <name type="scientific">Tangfeifania diversioriginum</name>
    <dbReference type="NCBI Taxonomy" id="1168035"/>
    <lineage>
        <taxon>Bacteria</taxon>
        <taxon>Pseudomonadati</taxon>
        <taxon>Bacteroidota</taxon>
        <taxon>Bacteroidia</taxon>
        <taxon>Marinilabiliales</taxon>
        <taxon>Prolixibacteraceae</taxon>
        <taxon>Tangfeifania</taxon>
    </lineage>
</organism>
<dbReference type="STRING" id="1168035.SAMN05444280_1199"/>
<dbReference type="InterPro" id="IPR000089">
    <property type="entry name" value="Biotin_lipoyl"/>
</dbReference>
<dbReference type="InterPro" id="IPR005479">
    <property type="entry name" value="CPAse_ATP-bd"/>
</dbReference>
<keyword evidence="5" id="KW-0092">Biotin</keyword>
<dbReference type="InterPro" id="IPR005482">
    <property type="entry name" value="Biotin_COase_C"/>
</dbReference>
<evidence type="ECO:0000259" key="8">
    <source>
        <dbReference type="PROSITE" id="PS50975"/>
    </source>
</evidence>
<dbReference type="RefSeq" id="WP_073169963.1">
    <property type="nucleotide sequence ID" value="NZ_FQZE01000019.1"/>
</dbReference>
<proteinExistence type="predicted"/>
<evidence type="ECO:0000256" key="6">
    <source>
        <dbReference type="PROSITE-ProRule" id="PRU00409"/>
    </source>
</evidence>
<dbReference type="InterPro" id="IPR050856">
    <property type="entry name" value="Biotin_carboxylase_complex"/>
</dbReference>
<protein>
    <submittedName>
        <fullName evidence="10">Propionyl-CoA carboxylase alpha chain/3-methylcrotonyl-CoA carboxylase alpha subunit/geranyl-CoA carboxylase alpha subunit</fullName>
    </submittedName>
</protein>
<dbReference type="GO" id="GO:0005524">
    <property type="term" value="F:ATP binding"/>
    <property type="evidence" value="ECO:0007669"/>
    <property type="project" value="UniProtKB-UniRule"/>
</dbReference>
<dbReference type="Gene3D" id="3.30.470.20">
    <property type="entry name" value="ATP-grasp fold, B domain"/>
    <property type="match status" value="1"/>
</dbReference>
<evidence type="ECO:0000256" key="2">
    <source>
        <dbReference type="ARBA" id="ARBA00022598"/>
    </source>
</evidence>
<dbReference type="SUPFAM" id="SSF56059">
    <property type="entry name" value="Glutathione synthetase ATP-binding domain-like"/>
    <property type="match status" value="1"/>
</dbReference>
<reference evidence="10 11" key="1">
    <citation type="submission" date="2016-11" db="EMBL/GenBank/DDBJ databases">
        <authorList>
            <person name="Jaros S."/>
            <person name="Januszkiewicz K."/>
            <person name="Wedrychowicz H."/>
        </authorList>
    </citation>
    <scope>NUCLEOTIDE SEQUENCE [LARGE SCALE GENOMIC DNA]</scope>
    <source>
        <strain evidence="10 11">DSM 27063</strain>
    </source>
</reference>
<keyword evidence="2" id="KW-0436">Ligase</keyword>
<keyword evidence="3 6" id="KW-0547">Nucleotide-binding</keyword>
<evidence type="ECO:0000259" key="7">
    <source>
        <dbReference type="PROSITE" id="PS50968"/>
    </source>
</evidence>
<dbReference type="GO" id="GO:0016874">
    <property type="term" value="F:ligase activity"/>
    <property type="evidence" value="ECO:0007669"/>
    <property type="project" value="UniProtKB-KW"/>
</dbReference>
<dbReference type="Pfam" id="PF02786">
    <property type="entry name" value="CPSase_L_D2"/>
    <property type="match status" value="1"/>
</dbReference>
<dbReference type="Pfam" id="PF02785">
    <property type="entry name" value="Biotin_carb_C"/>
    <property type="match status" value="1"/>
</dbReference>
<comment type="cofactor">
    <cofactor evidence="1">
        <name>biotin</name>
        <dbReference type="ChEBI" id="CHEBI:57586"/>
    </cofactor>
</comment>
<dbReference type="AlphaFoldDB" id="A0A1M6J6A5"/>
<feature type="domain" description="ATP-grasp" evidence="8">
    <location>
        <begin position="122"/>
        <end position="316"/>
    </location>
</feature>
<dbReference type="OrthoDB" id="9807469at2"/>
<dbReference type="SUPFAM" id="SSF51246">
    <property type="entry name" value="Rudiment single hybrid motif"/>
    <property type="match status" value="1"/>
</dbReference>
<dbReference type="PROSITE" id="PS50975">
    <property type="entry name" value="ATP_GRASP"/>
    <property type="match status" value="1"/>
</dbReference>
<evidence type="ECO:0000256" key="4">
    <source>
        <dbReference type="ARBA" id="ARBA00022840"/>
    </source>
</evidence>
<keyword evidence="4 6" id="KW-0067">ATP-binding</keyword>
<dbReference type="FunFam" id="3.40.50.20:FF:000010">
    <property type="entry name" value="Propionyl-CoA carboxylase subunit alpha"/>
    <property type="match status" value="1"/>
</dbReference>
<dbReference type="CDD" id="cd06850">
    <property type="entry name" value="biotinyl_domain"/>
    <property type="match status" value="1"/>
</dbReference>
<dbReference type="PANTHER" id="PTHR18866:SF33">
    <property type="entry name" value="METHYLCROTONOYL-COA CARBOXYLASE SUBUNIT ALPHA, MITOCHONDRIAL-RELATED"/>
    <property type="match status" value="1"/>
</dbReference>
<dbReference type="InterPro" id="IPR016185">
    <property type="entry name" value="PreATP-grasp_dom_sf"/>
</dbReference>
<dbReference type="InterPro" id="IPR011761">
    <property type="entry name" value="ATP-grasp"/>
</dbReference>
<evidence type="ECO:0000256" key="5">
    <source>
        <dbReference type="ARBA" id="ARBA00023267"/>
    </source>
</evidence>
<feature type="domain" description="Biotin carboxylation" evidence="9">
    <location>
        <begin position="3"/>
        <end position="443"/>
    </location>
</feature>
<dbReference type="EMBL" id="FQZE01000019">
    <property type="protein sequence ID" value="SHJ42181.1"/>
    <property type="molecule type" value="Genomic_DNA"/>
</dbReference>
<dbReference type="PROSITE" id="PS50979">
    <property type="entry name" value="BC"/>
    <property type="match status" value="1"/>
</dbReference>
<name>A0A1M6J6A5_9BACT</name>
<dbReference type="PROSITE" id="PS00867">
    <property type="entry name" value="CPSASE_2"/>
    <property type="match status" value="1"/>
</dbReference>
<dbReference type="Gene3D" id="2.40.50.100">
    <property type="match status" value="1"/>
</dbReference>
<dbReference type="SUPFAM" id="SSF52440">
    <property type="entry name" value="PreATP-grasp domain"/>
    <property type="match status" value="1"/>
</dbReference>
<dbReference type="PROSITE" id="PS00866">
    <property type="entry name" value="CPSASE_1"/>
    <property type="match status" value="1"/>
</dbReference>
<dbReference type="Proteomes" id="UP000184050">
    <property type="component" value="Unassembled WGS sequence"/>
</dbReference>
<evidence type="ECO:0000259" key="9">
    <source>
        <dbReference type="PROSITE" id="PS50979"/>
    </source>
</evidence>
<dbReference type="PROSITE" id="PS50968">
    <property type="entry name" value="BIOTINYL_LIPOYL"/>
    <property type="match status" value="1"/>
</dbReference>
<sequence length="654" mass="73360">METIGKILIANRGEIAVRIIRTAQKLGLKTVAIFADDDRESLHVARADEAINLKGETLQETYLNQQKIIKIAKHTGAKFIHPGYGFLSEKADFAEKVEQAGLIFIGATPQQIRLMGEKIQANQFVKKLQIPVISSATGSENDILNSAKNFEYPVLVKASGGGGGKGMEIVYKAENLPSALKRAKNKALKYFANSDLLIEKYLPQTRHIEVQVVGDGKGNAIHCFERECSIQRQYQKLIEEAPANSISKKLKEKLYNAALKIARSINYRGAGTVEFLVDENENFYFLEMNTRLQVEHPVTEMITGVDLVEMQLKIAAGEKIPVSQKNLKVHGHSIEMRICAEDPASGFLPSTGKIAKIQIPEEVRWDSFLQPGTELSAAYDSLTGKLIVHEKTRDEAIKKAQKALSSLFLLGIVTTQELLAIAVNHPDFKSNSINTRWLEKNLKNKSFLRKDETSSVPLAAAYLLHHFQRPVHPISIWNESGYLRIFQSFEIFIDNKQHKINTLRANPNIEIQLNGTIKTISNIKFSGSKIDFSLNKKDITIFIFQNNKKSIIQYDGRYYSVRSNHVLEEVQLNKYRNEGTEIVTDKVIAGLFGKVIDILVKPGQILKKGEDVIIIESMKSEITIKSPASARVKNIQVSKGETVQDKKTLVEFEF</sequence>
<keyword evidence="11" id="KW-1185">Reference proteome</keyword>
<evidence type="ECO:0000256" key="3">
    <source>
        <dbReference type="ARBA" id="ARBA00022741"/>
    </source>
</evidence>
<dbReference type="InterPro" id="IPR011054">
    <property type="entry name" value="Rudment_hybrid_motif"/>
</dbReference>
<dbReference type="InterPro" id="IPR005481">
    <property type="entry name" value="BC-like_N"/>
</dbReference>